<evidence type="ECO:0000313" key="8">
    <source>
        <dbReference type="EMBL" id="MCW5320141.1"/>
    </source>
</evidence>
<feature type="transmembrane region" description="Helical" evidence="6">
    <location>
        <begin position="426"/>
        <end position="449"/>
    </location>
</feature>
<dbReference type="InterPro" id="IPR038766">
    <property type="entry name" value="Membrane_comp_ABC_pdt"/>
</dbReference>
<evidence type="ECO:0000256" key="2">
    <source>
        <dbReference type="ARBA" id="ARBA00022475"/>
    </source>
</evidence>
<comment type="subcellular location">
    <subcellularLocation>
        <location evidence="1">Cell membrane</location>
        <topology evidence="1">Multi-pass membrane protein</topology>
    </subcellularLocation>
</comment>
<feature type="transmembrane region" description="Helical" evidence="6">
    <location>
        <begin position="765"/>
        <end position="788"/>
    </location>
</feature>
<dbReference type="EMBL" id="QZCW01000001">
    <property type="protein sequence ID" value="MCW5320141.1"/>
    <property type="molecule type" value="Genomic_DNA"/>
</dbReference>
<evidence type="ECO:0000256" key="1">
    <source>
        <dbReference type="ARBA" id="ARBA00004651"/>
    </source>
</evidence>
<keyword evidence="4 6" id="KW-1133">Transmembrane helix</keyword>
<feature type="transmembrane region" description="Helical" evidence="6">
    <location>
        <begin position="400"/>
        <end position="419"/>
    </location>
</feature>
<proteinExistence type="predicted"/>
<name>A0ABT3KP93_9BURK</name>
<reference evidence="9" key="1">
    <citation type="submission" date="2023-07" db="EMBL/GenBank/DDBJ databases">
        <title>Verminephrobacter genomes.</title>
        <authorList>
            <person name="Lund M.B."/>
        </authorList>
    </citation>
    <scope>NUCLEOTIDE SEQUENCE [LARGE SCALE GENOMIC DNA]</scope>
    <source>
        <strain evidence="9">AtM5-05</strain>
    </source>
</reference>
<evidence type="ECO:0000256" key="5">
    <source>
        <dbReference type="ARBA" id="ARBA00023136"/>
    </source>
</evidence>
<feature type="domain" description="ABC3 transporter permease C-terminal" evidence="7">
    <location>
        <begin position="269"/>
        <end position="387"/>
    </location>
</feature>
<dbReference type="Proteomes" id="UP001208935">
    <property type="component" value="Unassembled WGS sequence"/>
</dbReference>
<keyword evidence="9" id="KW-1185">Reference proteome</keyword>
<evidence type="ECO:0000313" key="9">
    <source>
        <dbReference type="Proteomes" id="UP001208935"/>
    </source>
</evidence>
<keyword evidence="2" id="KW-1003">Cell membrane</keyword>
<accession>A0ABT3KP93</accession>
<organism evidence="8 9">
    <name type="scientific">Verminephrobacter aporrectodeae subsp. tuberculatae</name>
    <dbReference type="NCBI Taxonomy" id="1110392"/>
    <lineage>
        <taxon>Bacteria</taxon>
        <taxon>Pseudomonadati</taxon>
        <taxon>Pseudomonadota</taxon>
        <taxon>Betaproteobacteria</taxon>
        <taxon>Burkholderiales</taxon>
        <taxon>Comamonadaceae</taxon>
        <taxon>Verminephrobacter</taxon>
    </lineage>
</organism>
<feature type="transmembrane region" description="Helical" evidence="6">
    <location>
        <begin position="20"/>
        <end position="43"/>
    </location>
</feature>
<evidence type="ECO:0000259" key="7">
    <source>
        <dbReference type="Pfam" id="PF02687"/>
    </source>
</evidence>
<dbReference type="RefSeq" id="WP_265280997.1">
    <property type="nucleotide sequence ID" value="NZ_QZCW01000001.1"/>
</dbReference>
<comment type="caution">
    <text evidence="8">The sequence shown here is derived from an EMBL/GenBank/DDBJ whole genome shotgun (WGS) entry which is preliminary data.</text>
</comment>
<dbReference type="PANTHER" id="PTHR30287:SF1">
    <property type="entry name" value="INNER MEMBRANE PROTEIN"/>
    <property type="match status" value="1"/>
</dbReference>
<dbReference type="PANTHER" id="PTHR30287">
    <property type="entry name" value="MEMBRANE COMPONENT OF PREDICTED ABC SUPERFAMILY METABOLITE UPTAKE TRANSPORTER"/>
    <property type="match status" value="1"/>
</dbReference>
<feature type="transmembrane region" description="Helical" evidence="6">
    <location>
        <begin position="318"/>
        <end position="345"/>
    </location>
</feature>
<sequence length="839" mass="88456">MNLNFLRLGGRTLVRDLRAGGLRLLIVAVALAVAALTAVGFFADRHQRGLRNGALQLLGGDAVVASDHPTPAAFVERARALGLQSVSMLGFATMARASDAQGGASRLVALKSVQPGYPLRGSLTVADFPGAPGQSTRNIPAPGQVWVDAPLLDALNLAVGDPLLLGDAQLRIARIIVTEPDRSTGFIGFAPRVMLHAHDLPATGLVQPASRLSYRFAVAGPAPAVQTFSEWATAEAKKPGVHGLRLESVESGRPEMRQALERAEKFMNLVALLAALLSAVAVALAARSFAAAHLDSAALLRVLGQSQRSIAGAYTTEFALVGLIASALGAALGYLAHHAFVLLLAGLIGSDLPPPGLWPLALGLGMGLTLLLAFGLPPVLQLARVPPLRVIRRDLGGLKPASLAVLAAGVAGFAGLLLVVSRDLVLGLTAVGGFAGAAALFAGLSWVALGLLRRGVNERTAPRWLVLATRQIAARPAYAVLQVSGLALGLLALVLLVLLRTDLISGWRQASPPDAPNRFVINVMPEQSQAFQQALADGGVARYDWYPMVRGRLIAVNGKPVDPGSYADEHAGQLVAREFNLSNALEQPAHNPIVAGRWTPGEEGAVSVEEGLAKTLGLHLGDRLRFDMGGVQNETRITSLRKVDWGSMRANFFVMYPVAALRDVPLTYLAAYRAPATPGFDNALVRQFPNITNVDMSATIDQLQRVLEQVVRAVEFLFAFTLAAGLVVLFAAVSATREERAREYAIMRAVGARASLLRQVQRAELAGVGLLAGFLASAAALAVGWALARFAFGFSWNIRPWVPLAGAAAGAVLALAAGWWGLRAVLLRPVVDTLRRCTE</sequence>
<keyword evidence="3 6" id="KW-0812">Transmembrane</keyword>
<feature type="transmembrane region" description="Helical" evidence="6">
    <location>
        <begin position="713"/>
        <end position="733"/>
    </location>
</feature>
<feature type="transmembrane region" description="Helical" evidence="6">
    <location>
        <begin position="800"/>
        <end position="822"/>
    </location>
</feature>
<feature type="domain" description="ABC3 transporter permease C-terminal" evidence="7">
    <location>
        <begin position="716"/>
        <end position="824"/>
    </location>
</feature>
<feature type="transmembrane region" description="Helical" evidence="6">
    <location>
        <begin position="357"/>
        <end position="380"/>
    </location>
</feature>
<protein>
    <submittedName>
        <fullName evidence="8">FtsX-like permease family protein</fullName>
    </submittedName>
</protein>
<evidence type="ECO:0000256" key="6">
    <source>
        <dbReference type="SAM" id="Phobius"/>
    </source>
</evidence>
<evidence type="ECO:0000256" key="3">
    <source>
        <dbReference type="ARBA" id="ARBA00022692"/>
    </source>
</evidence>
<gene>
    <name evidence="8" type="ORF">D5039_02800</name>
</gene>
<keyword evidence="5 6" id="KW-0472">Membrane</keyword>
<evidence type="ECO:0000256" key="4">
    <source>
        <dbReference type="ARBA" id="ARBA00022989"/>
    </source>
</evidence>
<feature type="transmembrane region" description="Helical" evidence="6">
    <location>
        <begin position="266"/>
        <end position="286"/>
    </location>
</feature>
<dbReference type="InterPro" id="IPR003838">
    <property type="entry name" value="ABC3_permease_C"/>
</dbReference>
<dbReference type="Pfam" id="PF02687">
    <property type="entry name" value="FtsX"/>
    <property type="match status" value="2"/>
</dbReference>
<feature type="transmembrane region" description="Helical" evidence="6">
    <location>
        <begin position="477"/>
        <end position="499"/>
    </location>
</feature>